<evidence type="ECO:0000313" key="2">
    <source>
        <dbReference type="Ensembl" id="ENSSAUP00010011697.1"/>
    </source>
</evidence>
<feature type="region of interest" description="Disordered" evidence="1">
    <location>
        <begin position="587"/>
        <end position="614"/>
    </location>
</feature>
<sequence>MIIVFRDEHLSAIAEAPEIERLEQSLHDMSIGEEELDENAFNDHMNSVIDWAEEGPDDSSDEEYLPPISLRMGGAIKGAQIMDNLPTIGIDETVHDLPAPEVPSDEPLSLKEPILPVPQKVLCEDDIIGVRAAIIYENSLKQLVTFLTLPVNTCTGVLRNGLVCDSVAPFSTNIAIRGTAMSVEWICPNGHCLWRWNSQPVLKFGMQAGDFLLSMNILLSGNNFSKVALLLKFMNIRMVNPNTHFTIQETYCVDTIKEYWEEKRSETISQLQGKDVVLLGDGRNDSPGHSAQYCSYTTMELETREIVHVATVDKRQTNWNSNVMEKEGFIQTVEKLTKEIKVVEFCTDAHVQIEALLNPDKGRYKELKIHHSLDVWHGAKNLSKKIAVAGKLKGQSILLHWLRDVVNHFWWCCKTADTFQQFLALWIGVLHHVCNHHTWETGSCQHDHLEDTQGKQWIERDSQSHKALVNIVLNKRWQRSVHKYLRFRSTSHLESFQNHILMYASKRQSFTPRVYESRVLLAALDYNFHRKRPTYRTAEGQQVFRKKYNKNARRYSLYALKCEKSYCYISELQARILNRRVTSGVGMPRKRTLRPDDPRQLGVVAPIPPPPTSELVRTQVSRGLGSAFQAAADSNAD</sequence>
<dbReference type="OrthoDB" id="6155112at2759"/>
<dbReference type="OMA" id="IYHRKSG"/>
<dbReference type="PANTHER" id="PTHR31751">
    <property type="entry name" value="SI:CH211-108C17.2-RELATED-RELATED"/>
    <property type="match status" value="1"/>
</dbReference>
<reference evidence="2" key="3">
    <citation type="submission" date="2025-09" db="UniProtKB">
        <authorList>
            <consortium name="Ensembl"/>
        </authorList>
    </citation>
    <scope>IDENTIFICATION</scope>
</reference>
<evidence type="ECO:0000313" key="3">
    <source>
        <dbReference type="Proteomes" id="UP000472265"/>
    </source>
</evidence>
<reference evidence="2" key="2">
    <citation type="submission" date="2025-08" db="UniProtKB">
        <authorList>
            <consortium name="Ensembl"/>
        </authorList>
    </citation>
    <scope>IDENTIFICATION</scope>
</reference>
<dbReference type="InParanoid" id="A0A671UD64"/>
<keyword evidence="3" id="KW-1185">Reference proteome</keyword>
<dbReference type="PANTHER" id="PTHR31751:SF7">
    <property type="entry name" value="THAP-TYPE DOMAIN-CONTAINING PROTEIN"/>
    <property type="match status" value="1"/>
</dbReference>
<dbReference type="Proteomes" id="UP000472265">
    <property type="component" value="Chromosome 3"/>
</dbReference>
<proteinExistence type="predicted"/>
<dbReference type="GeneID" id="115579134"/>
<accession>A0A671UD64</accession>
<dbReference type="GeneTree" id="ENSGT00940000163969"/>
<gene>
    <name evidence="2" type="primary">LOC115579134</name>
</gene>
<protein>
    <submittedName>
        <fullName evidence="2">Uncharacterized LOC115579134</fullName>
    </submittedName>
</protein>
<dbReference type="Ensembl" id="ENSSAUT00010012451.1">
    <property type="protein sequence ID" value="ENSSAUP00010011697.1"/>
    <property type="gene ID" value="ENSSAUG00010005637.1"/>
</dbReference>
<name>A0A671UD64_SPAAU</name>
<organism evidence="2 3">
    <name type="scientific">Sparus aurata</name>
    <name type="common">Gilthead sea bream</name>
    <dbReference type="NCBI Taxonomy" id="8175"/>
    <lineage>
        <taxon>Eukaryota</taxon>
        <taxon>Metazoa</taxon>
        <taxon>Chordata</taxon>
        <taxon>Craniata</taxon>
        <taxon>Vertebrata</taxon>
        <taxon>Euteleostomi</taxon>
        <taxon>Actinopterygii</taxon>
        <taxon>Neopterygii</taxon>
        <taxon>Teleostei</taxon>
        <taxon>Neoteleostei</taxon>
        <taxon>Acanthomorphata</taxon>
        <taxon>Eupercaria</taxon>
        <taxon>Spariformes</taxon>
        <taxon>Sparidae</taxon>
        <taxon>Sparus</taxon>
    </lineage>
</organism>
<evidence type="ECO:0000256" key="1">
    <source>
        <dbReference type="SAM" id="MobiDB-lite"/>
    </source>
</evidence>
<reference evidence="2" key="1">
    <citation type="submission" date="2021-04" db="EMBL/GenBank/DDBJ databases">
        <authorList>
            <consortium name="Wellcome Sanger Institute Data Sharing"/>
        </authorList>
    </citation>
    <scope>NUCLEOTIDE SEQUENCE [LARGE SCALE GENOMIC DNA]</scope>
</reference>
<dbReference type="RefSeq" id="XP_030268504.1">
    <property type="nucleotide sequence ID" value="XM_030412644.1"/>
</dbReference>
<dbReference type="AlphaFoldDB" id="A0A671UD64"/>